<dbReference type="SUPFAM" id="SSF50630">
    <property type="entry name" value="Acid proteases"/>
    <property type="match status" value="1"/>
</dbReference>
<feature type="non-terminal residue" evidence="1">
    <location>
        <position position="1"/>
    </location>
</feature>
<accession>A0AA39MCX0</accession>
<dbReference type="Gene3D" id="2.40.70.10">
    <property type="entry name" value="Acid Proteases"/>
    <property type="match status" value="1"/>
</dbReference>
<proteinExistence type="predicted"/>
<evidence type="ECO:0000313" key="2">
    <source>
        <dbReference type="Proteomes" id="UP001175226"/>
    </source>
</evidence>
<dbReference type="CDD" id="cd00303">
    <property type="entry name" value="retropepsin_like"/>
    <property type="match status" value="1"/>
</dbReference>
<dbReference type="EMBL" id="JAUEPT010000163">
    <property type="protein sequence ID" value="KAK0430216.1"/>
    <property type="molecule type" value="Genomic_DNA"/>
</dbReference>
<gene>
    <name evidence="1" type="ORF">EV421DRAFT_1670374</name>
</gene>
<dbReference type="InterPro" id="IPR021109">
    <property type="entry name" value="Peptidase_aspartic_dom_sf"/>
</dbReference>
<comment type="caution">
    <text evidence="1">The sequence shown here is derived from an EMBL/GenBank/DDBJ whole genome shotgun (WGS) entry which is preliminary data.</text>
</comment>
<reference evidence="1" key="1">
    <citation type="submission" date="2023-06" db="EMBL/GenBank/DDBJ databases">
        <authorList>
            <consortium name="Lawrence Berkeley National Laboratory"/>
            <person name="Ahrendt S."/>
            <person name="Sahu N."/>
            <person name="Indic B."/>
            <person name="Wong-Bajracharya J."/>
            <person name="Merenyi Z."/>
            <person name="Ke H.-M."/>
            <person name="Monk M."/>
            <person name="Kocsube S."/>
            <person name="Drula E."/>
            <person name="Lipzen A."/>
            <person name="Balint B."/>
            <person name="Henrissat B."/>
            <person name="Andreopoulos B."/>
            <person name="Martin F.M."/>
            <person name="Harder C.B."/>
            <person name="Rigling D."/>
            <person name="Ford K.L."/>
            <person name="Foster G.D."/>
            <person name="Pangilinan J."/>
            <person name="Papanicolaou A."/>
            <person name="Barry K."/>
            <person name="LaButti K."/>
            <person name="Viragh M."/>
            <person name="Koriabine M."/>
            <person name="Yan M."/>
            <person name="Riley R."/>
            <person name="Champramary S."/>
            <person name="Plett K.L."/>
            <person name="Tsai I.J."/>
            <person name="Slot J."/>
            <person name="Sipos G."/>
            <person name="Plett J."/>
            <person name="Nagy L.G."/>
            <person name="Grigoriev I.V."/>
        </authorList>
    </citation>
    <scope>NUCLEOTIDE SEQUENCE</scope>
    <source>
        <strain evidence="1">FPL87.14</strain>
    </source>
</reference>
<evidence type="ECO:0000313" key="1">
    <source>
        <dbReference type="EMBL" id="KAK0430216.1"/>
    </source>
</evidence>
<feature type="non-terminal residue" evidence="1">
    <location>
        <position position="103"/>
    </location>
</feature>
<sequence length="103" mass="11330">LKVNGLTVLALWDTGSTSTAMSPNCTDLSKAIVFNLTAPVTLQLGTIGSQSKINFGTKSKVEMPGYTGPEYFDMVNIDRYEVLIGTLFMHRHKVVLDFEKNCV</sequence>
<dbReference type="Proteomes" id="UP001175226">
    <property type="component" value="Unassembled WGS sequence"/>
</dbReference>
<keyword evidence="2" id="KW-1185">Reference proteome</keyword>
<protein>
    <submittedName>
        <fullName evidence="1">Uncharacterized protein</fullName>
    </submittedName>
</protein>
<organism evidence="1 2">
    <name type="scientific">Armillaria borealis</name>
    <dbReference type="NCBI Taxonomy" id="47425"/>
    <lineage>
        <taxon>Eukaryota</taxon>
        <taxon>Fungi</taxon>
        <taxon>Dikarya</taxon>
        <taxon>Basidiomycota</taxon>
        <taxon>Agaricomycotina</taxon>
        <taxon>Agaricomycetes</taxon>
        <taxon>Agaricomycetidae</taxon>
        <taxon>Agaricales</taxon>
        <taxon>Marasmiineae</taxon>
        <taxon>Physalacriaceae</taxon>
        <taxon>Armillaria</taxon>
    </lineage>
</organism>
<name>A0AA39MCX0_9AGAR</name>
<dbReference type="AlphaFoldDB" id="A0AA39MCX0"/>